<organism evidence="1 2">
    <name type="scientific">Clostridium muellerianum</name>
    <dbReference type="NCBI Taxonomy" id="2716538"/>
    <lineage>
        <taxon>Bacteria</taxon>
        <taxon>Bacillati</taxon>
        <taxon>Bacillota</taxon>
        <taxon>Clostridia</taxon>
        <taxon>Eubacteriales</taxon>
        <taxon>Clostridiaceae</taxon>
        <taxon>Clostridium</taxon>
    </lineage>
</organism>
<evidence type="ECO:0000313" key="1">
    <source>
        <dbReference type="EMBL" id="NMM65215.1"/>
    </source>
</evidence>
<dbReference type="EMBL" id="JABBNI010000063">
    <property type="protein sequence ID" value="NMM65215.1"/>
    <property type="molecule type" value="Genomic_DNA"/>
</dbReference>
<reference evidence="1 2" key="1">
    <citation type="submission" date="2020-06" db="EMBL/GenBank/DDBJ databases">
        <title>Complete Genome Sequence of Clostridium muelleri sp. nov. P21T, an Acid-Alcohol Producing Acetogen Isolated from Old Hay.</title>
        <authorList>
            <person name="Duncan K.E."/>
            <person name="Tanner R.S."/>
        </authorList>
    </citation>
    <scope>NUCLEOTIDE SEQUENCE [LARGE SCALE GENOMIC DNA]</scope>
    <source>
        <strain evidence="1 2">P21</strain>
    </source>
</reference>
<evidence type="ECO:0008006" key="3">
    <source>
        <dbReference type="Google" id="ProtNLM"/>
    </source>
</evidence>
<proteinExistence type="predicted"/>
<comment type="caution">
    <text evidence="1">The sequence shown here is derived from an EMBL/GenBank/DDBJ whole genome shotgun (WGS) entry which is preliminary data.</text>
</comment>
<dbReference type="Proteomes" id="UP000537131">
    <property type="component" value="Unassembled WGS sequence"/>
</dbReference>
<accession>A0A7Y0EML2</accession>
<gene>
    <name evidence="1" type="ORF">HBE96_21770</name>
</gene>
<sequence length="103" mass="12286">MYQKFVQAINQKKLVLLKFDSYEKGVISRTCVPFDFGPSRKYKDGQDRYHFYDLDSPSSNHNLSILPSQIIDIKILDKSFEPKNYVTWNPIRWFLKRDWGAYS</sequence>
<dbReference type="RefSeq" id="WP_169299798.1">
    <property type="nucleotide sequence ID" value="NZ_JABBNI010000063.1"/>
</dbReference>
<dbReference type="AlphaFoldDB" id="A0A7Y0EML2"/>
<protein>
    <recommendedName>
        <fullName evidence="3">WYL domain-containing protein</fullName>
    </recommendedName>
</protein>
<keyword evidence="2" id="KW-1185">Reference proteome</keyword>
<evidence type="ECO:0000313" key="2">
    <source>
        <dbReference type="Proteomes" id="UP000537131"/>
    </source>
</evidence>
<name>A0A7Y0EML2_9CLOT</name>